<reference evidence="1 3" key="1">
    <citation type="journal article" date="2013" name="Sci. Rep.">
        <title>Extraordinary expansion of a Sorangium cellulosum genome from an alkaline milieu.</title>
        <authorList>
            <person name="Han K."/>
            <person name="Li Z.F."/>
            <person name="Peng R."/>
            <person name="Zhu L.P."/>
            <person name="Zhou T."/>
            <person name="Wang L.G."/>
            <person name="Li S.G."/>
            <person name="Zhang X.B."/>
            <person name="Hu W."/>
            <person name="Wu Z.H."/>
            <person name="Qin N."/>
            <person name="Li Y.Z."/>
        </authorList>
    </citation>
    <scope>NUCLEOTIDE SEQUENCE [LARGE SCALE GENOMIC DNA]</scope>
    <source>
        <strain evidence="1 3">So0157-2</strain>
    </source>
</reference>
<sequence length="39" mass="4519">MRQDRLVAMAHLGLADEGQLQAMRDFMMDRIAWMDANLP</sequence>
<proteinExistence type="predicted"/>
<dbReference type="EMBL" id="CP003969">
    <property type="protein sequence ID" value="AGP40230.1"/>
    <property type="molecule type" value="Genomic_DNA"/>
</dbReference>
<evidence type="ECO:0000313" key="3">
    <source>
        <dbReference type="Proteomes" id="UP000014803"/>
    </source>
</evidence>
<accession>S4Y7L4</accession>
<evidence type="ECO:0000313" key="1">
    <source>
        <dbReference type="EMBL" id="AGP40230.1"/>
    </source>
</evidence>
<evidence type="ECO:0000313" key="2">
    <source>
        <dbReference type="EMBL" id="AGP40234.1"/>
    </source>
</evidence>
<dbReference type="EMBL" id="CP003969">
    <property type="protein sequence ID" value="AGP40234.1"/>
    <property type="molecule type" value="Genomic_DNA"/>
</dbReference>
<dbReference type="KEGG" id="scu:SCE1572_40450"/>
<name>S4Y7L4_SORCE</name>
<dbReference type="HOGENOM" id="CLU_3317148_0_0_7"/>
<dbReference type="KEGG" id="scu:SCE1572_40430"/>
<protein>
    <submittedName>
        <fullName evidence="1">Uncharacterized protein</fullName>
    </submittedName>
</protein>
<dbReference type="Proteomes" id="UP000014803">
    <property type="component" value="Chromosome"/>
</dbReference>
<organism evidence="1 3">
    <name type="scientific">Sorangium cellulosum So0157-2</name>
    <dbReference type="NCBI Taxonomy" id="1254432"/>
    <lineage>
        <taxon>Bacteria</taxon>
        <taxon>Pseudomonadati</taxon>
        <taxon>Myxococcota</taxon>
        <taxon>Polyangia</taxon>
        <taxon>Polyangiales</taxon>
        <taxon>Polyangiaceae</taxon>
        <taxon>Sorangium</taxon>
    </lineage>
</organism>
<dbReference type="AlphaFoldDB" id="S4Y7L4"/>
<dbReference type="PATRIC" id="fig|1254432.3.peg.9133"/>
<gene>
    <name evidence="1" type="ORF">SCE1572_40430</name>
    <name evidence="2" type="ORF">SCE1572_40450</name>
</gene>